<dbReference type="NCBIfam" id="TIGR02010">
    <property type="entry name" value="IscR"/>
    <property type="match status" value="1"/>
</dbReference>
<organism evidence="2 3">
    <name type="scientific">Hylemonella gracilis</name>
    <dbReference type="NCBI Taxonomy" id="80880"/>
    <lineage>
        <taxon>Bacteria</taxon>
        <taxon>Pseudomonadati</taxon>
        <taxon>Pseudomonadota</taxon>
        <taxon>Betaproteobacteria</taxon>
        <taxon>Burkholderiales</taxon>
        <taxon>Comamonadaceae</taxon>
        <taxon>Hylemonella</taxon>
    </lineage>
</organism>
<dbReference type="InterPro" id="IPR036388">
    <property type="entry name" value="WH-like_DNA-bd_sf"/>
</dbReference>
<reference evidence="2 3" key="1">
    <citation type="submission" date="2018-07" db="EMBL/GenBank/DDBJ databases">
        <title>Exploring interactions and the metabolic potential of the ultra-small soil bacteria Hylemonella gracilis.</title>
        <authorList>
            <person name="Tyc O."/>
            <person name="Kulkarni P."/>
            <person name="Gawehns F."/>
            <person name="Hundscheid M."/>
            <person name="Zweers H."/>
            <person name="Garbeva P."/>
        </authorList>
    </citation>
    <scope>NUCLEOTIDE SEQUENCE [LARGE SCALE GENOMIC DNA]</scope>
    <source>
        <strain evidence="2 3">NS1</strain>
    </source>
</reference>
<dbReference type="FunFam" id="1.10.10.10:FF:000026">
    <property type="entry name" value="HTH-type transcriptional regulator IscR"/>
    <property type="match status" value="1"/>
</dbReference>
<dbReference type="GO" id="GO:0003690">
    <property type="term" value="F:double-stranded DNA binding"/>
    <property type="evidence" value="ECO:0007669"/>
    <property type="project" value="InterPro"/>
</dbReference>
<keyword evidence="1" id="KW-0238">DNA-binding</keyword>
<dbReference type="InterPro" id="IPR010242">
    <property type="entry name" value="TF_HTH_IscR"/>
</dbReference>
<dbReference type="GO" id="GO:0005829">
    <property type="term" value="C:cytosol"/>
    <property type="evidence" value="ECO:0007669"/>
    <property type="project" value="TreeGrafter"/>
</dbReference>
<dbReference type="AlphaFoldDB" id="A0A4P6UJR8"/>
<sequence length="178" mass="19240">MRLTTKGRFAVTAMIDLALRQSNGPVTLAAISQRQQISLSYLEQLFGKLRRHELVESTRGPGGGYTLARKAGDITVADIILSVDEPLDATQCGGKENCQGSDGGRCMTHELWSALNTRMVEFLDSVTLQKLVDDQLAKGLVVEDKPAIKRAISVAPMVKPVRVNAPNSVFALGNAFKS</sequence>
<dbReference type="KEGG" id="hgr:DW355_11520"/>
<dbReference type="Gene3D" id="1.10.10.10">
    <property type="entry name" value="Winged helix-like DNA-binding domain superfamily/Winged helix DNA-binding domain"/>
    <property type="match status" value="1"/>
</dbReference>
<dbReference type="OrthoDB" id="9808360at2"/>
<evidence type="ECO:0000313" key="3">
    <source>
        <dbReference type="Proteomes" id="UP000292939"/>
    </source>
</evidence>
<dbReference type="InterPro" id="IPR036390">
    <property type="entry name" value="WH_DNA-bd_sf"/>
</dbReference>
<accession>A0A4P6UJR8</accession>
<proteinExistence type="predicted"/>
<gene>
    <name evidence="2" type="primary">iscR</name>
    <name evidence="2" type="ORF">DW355_11520</name>
</gene>
<dbReference type="NCBIfam" id="TIGR00738">
    <property type="entry name" value="rrf2_super"/>
    <property type="match status" value="1"/>
</dbReference>
<evidence type="ECO:0000313" key="2">
    <source>
        <dbReference type="EMBL" id="QBK05293.1"/>
    </source>
</evidence>
<dbReference type="PROSITE" id="PS51197">
    <property type="entry name" value="HTH_RRF2_2"/>
    <property type="match status" value="1"/>
</dbReference>
<dbReference type="PANTHER" id="PTHR33221">
    <property type="entry name" value="WINGED HELIX-TURN-HELIX TRANSCRIPTIONAL REGULATOR, RRF2 FAMILY"/>
    <property type="match status" value="1"/>
</dbReference>
<dbReference type="EMBL" id="CP031395">
    <property type="protein sequence ID" value="QBK05293.1"/>
    <property type="molecule type" value="Genomic_DNA"/>
</dbReference>
<dbReference type="GO" id="GO:0003700">
    <property type="term" value="F:DNA-binding transcription factor activity"/>
    <property type="evidence" value="ECO:0007669"/>
    <property type="project" value="InterPro"/>
</dbReference>
<dbReference type="RefSeq" id="WP_131280261.1">
    <property type="nucleotide sequence ID" value="NZ_CP031395.1"/>
</dbReference>
<dbReference type="PANTHER" id="PTHR33221:SF5">
    <property type="entry name" value="HTH-TYPE TRANSCRIPTIONAL REGULATOR ISCR"/>
    <property type="match status" value="1"/>
</dbReference>
<dbReference type="SUPFAM" id="SSF46785">
    <property type="entry name" value="Winged helix' DNA-binding domain"/>
    <property type="match status" value="1"/>
</dbReference>
<dbReference type="InterPro" id="IPR000944">
    <property type="entry name" value="Tscrpt_reg_Rrf2"/>
</dbReference>
<protein>
    <submittedName>
        <fullName evidence="2">Fe-S cluster assembly transcriptional regulator IscR</fullName>
    </submittedName>
</protein>
<dbReference type="Proteomes" id="UP000292939">
    <property type="component" value="Chromosome"/>
</dbReference>
<evidence type="ECO:0000256" key="1">
    <source>
        <dbReference type="ARBA" id="ARBA00023125"/>
    </source>
</evidence>
<dbReference type="Pfam" id="PF02082">
    <property type="entry name" value="Rrf2"/>
    <property type="match status" value="1"/>
</dbReference>
<name>A0A4P6UJR8_9BURK</name>